<dbReference type="PANTHER" id="PTHR33910">
    <property type="entry name" value="PROTEIN TRANSLOCASE SUBUNIT SECE"/>
    <property type="match status" value="1"/>
</dbReference>
<evidence type="ECO:0000256" key="9">
    <source>
        <dbReference type="HAMAP-Rule" id="MF_00422"/>
    </source>
</evidence>
<keyword evidence="7 9" id="KW-0811">Translocation</keyword>
<reference evidence="12" key="1">
    <citation type="submission" date="2017-03" db="EMBL/GenBank/DDBJ databases">
        <authorList>
            <person name="Lund M.B."/>
        </authorList>
    </citation>
    <scope>NUCLEOTIDE SEQUENCE [LARGE SCALE GENOMIC DNA]</scope>
</reference>
<dbReference type="GO" id="GO:0009306">
    <property type="term" value="P:protein secretion"/>
    <property type="evidence" value="ECO:0007669"/>
    <property type="project" value="UniProtKB-UniRule"/>
</dbReference>
<dbReference type="InterPro" id="IPR001901">
    <property type="entry name" value="Translocase_SecE/Sec61-g"/>
</dbReference>
<evidence type="ECO:0000256" key="10">
    <source>
        <dbReference type="SAM" id="MobiDB-lite"/>
    </source>
</evidence>
<feature type="region of interest" description="Disordered" evidence="10">
    <location>
        <begin position="1"/>
        <end position="23"/>
    </location>
</feature>
<evidence type="ECO:0000256" key="4">
    <source>
        <dbReference type="ARBA" id="ARBA00022692"/>
    </source>
</evidence>
<keyword evidence="8 9" id="KW-0472">Membrane</keyword>
<evidence type="ECO:0000256" key="6">
    <source>
        <dbReference type="ARBA" id="ARBA00022989"/>
    </source>
</evidence>
<dbReference type="Pfam" id="PF00584">
    <property type="entry name" value="SecE"/>
    <property type="match status" value="1"/>
</dbReference>
<dbReference type="NCBIfam" id="TIGR00964">
    <property type="entry name" value="secE_bact"/>
    <property type="match status" value="1"/>
</dbReference>
<dbReference type="InterPro" id="IPR005807">
    <property type="entry name" value="SecE_bac"/>
</dbReference>
<dbReference type="GO" id="GO:0005886">
    <property type="term" value="C:plasma membrane"/>
    <property type="evidence" value="ECO:0007669"/>
    <property type="project" value="UniProtKB-SubCell"/>
</dbReference>
<dbReference type="Gene3D" id="1.20.5.1030">
    <property type="entry name" value="Preprotein translocase secy subunit"/>
    <property type="match status" value="1"/>
</dbReference>
<comment type="subunit">
    <text evidence="9">Component of the Sec protein translocase complex. Heterotrimer consisting of SecY, SecE and SecG subunits. The heterotrimers can form oligomers, although 1 heterotrimer is thought to be able to translocate proteins. Interacts with the ribosome. Interacts with SecDF, and other proteins may be involved. Interacts with SecA.</text>
</comment>
<dbReference type="GO" id="GO:0006605">
    <property type="term" value="P:protein targeting"/>
    <property type="evidence" value="ECO:0007669"/>
    <property type="project" value="UniProtKB-UniRule"/>
</dbReference>
<evidence type="ECO:0000256" key="5">
    <source>
        <dbReference type="ARBA" id="ARBA00022927"/>
    </source>
</evidence>
<evidence type="ECO:0000256" key="8">
    <source>
        <dbReference type="ARBA" id="ARBA00023136"/>
    </source>
</evidence>
<dbReference type="PANTHER" id="PTHR33910:SF1">
    <property type="entry name" value="PROTEIN TRANSLOCASE SUBUNIT SECE"/>
    <property type="match status" value="1"/>
</dbReference>
<dbReference type="GO" id="GO:0043952">
    <property type="term" value="P:protein transport by the Sec complex"/>
    <property type="evidence" value="ECO:0007669"/>
    <property type="project" value="UniProtKB-UniRule"/>
</dbReference>
<comment type="similarity">
    <text evidence="9">Belongs to the SecE/SEC61-gamma family.</text>
</comment>
<keyword evidence="2 9" id="KW-0813">Transport</keyword>
<dbReference type="GO" id="GO:0065002">
    <property type="term" value="P:intracellular protein transmembrane transport"/>
    <property type="evidence" value="ECO:0007669"/>
    <property type="project" value="UniProtKB-UniRule"/>
</dbReference>
<evidence type="ECO:0000256" key="3">
    <source>
        <dbReference type="ARBA" id="ARBA00022475"/>
    </source>
</evidence>
<organism evidence="11 12">
    <name type="scientific">Candidatus Lumbricidiphila eiseniae</name>
    <dbReference type="NCBI Taxonomy" id="1969409"/>
    <lineage>
        <taxon>Bacteria</taxon>
        <taxon>Bacillati</taxon>
        <taxon>Actinomycetota</taxon>
        <taxon>Actinomycetes</taxon>
        <taxon>Micrococcales</taxon>
        <taxon>Microbacteriaceae</taxon>
        <taxon>Candidatus Lumbricidiphila</taxon>
    </lineage>
</organism>
<dbReference type="EMBL" id="NAEP01000073">
    <property type="protein sequence ID" value="PDQ34079.1"/>
    <property type="molecule type" value="Genomic_DNA"/>
</dbReference>
<evidence type="ECO:0000256" key="7">
    <source>
        <dbReference type="ARBA" id="ARBA00023010"/>
    </source>
</evidence>
<proteinExistence type="inferred from homology"/>
<keyword evidence="3 9" id="KW-1003">Cell membrane</keyword>
<dbReference type="InterPro" id="IPR038379">
    <property type="entry name" value="SecE_sf"/>
</dbReference>
<dbReference type="HAMAP" id="MF_00422">
    <property type="entry name" value="SecE"/>
    <property type="match status" value="1"/>
</dbReference>
<evidence type="ECO:0000313" key="12">
    <source>
        <dbReference type="Proteomes" id="UP000219994"/>
    </source>
</evidence>
<evidence type="ECO:0000256" key="2">
    <source>
        <dbReference type="ARBA" id="ARBA00022448"/>
    </source>
</evidence>
<feature type="transmembrane region" description="Helical" evidence="9">
    <location>
        <begin position="53"/>
        <end position="74"/>
    </location>
</feature>
<comment type="subcellular location">
    <subcellularLocation>
        <location evidence="9">Cell membrane</location>
        <topology evidence="9">Single-pass membrane protein</topology>
    </subcellularLocation>
    <subcellularLocation>
        <location evidence="1">Membrane</location>
    </subcellularLocation>
</comment>
<evidence type="ECO:0000313" key="11">
    <source>
        <dbReference type="EMBL" id="PDQ34079.1"/>
    </source>
</evidence>
<protein>
    <recommendedName>
        <fullName evidence="9">Protein translocase subunit SecE</fullName>
    </recommendedName>
</protein>
<keyword evidence="6 9" id="KW-1133">Transmembrane helix</keyword>
<comment type="caution">
    <text evidence="11">The sequence shown here is derived from an EMBL/GenBank/DDBJ whole genome shotgun (WGS) entry which is preliminary data.</text>
</comment>
<dbReference type="GO" id="GO:0008320">
    <property type="term" value="F:protein transmembrane transporter activity"/>
    <property type="evidence" value="ECO:0007669"/>
    <property type="project" value="UniProtKB-UniRule"/>
</dbReference>
<dbReference type="AlphaFoldDB" id="A0A2A6FMU8"/>
<dbReference type="Proteomes" id="UP000219994">
    <property type="component" value="Unassembled WGS sequence"/>
</dbReference>
<gene>
    <name evidence="9" type="primary">secE</name>
    <name evidence="11" type="ORF">B5766_13305</name>
</gene>
<accession>A0A2A6FMU8</accession>
<evidence type="ECO:0000256" key="1">
    <source>
        <dbReference type="ARBA" id="ARBA00004370"/>
    </source>
</evidence>
<sequence>MARNEHDEPSEDLVETARREKSERRNPFARIVLFLRQVVGELRKVVTPTRQELLRYTGVVLVFVLIMMGIVWVLDKGFGWAIIYVFGTPE</sequence>
<name>A0A2A6FMU8_9MICO</name>
<comment type="function">
    <text evidence="9">Essential subunit of the Sec protein translocation channel SecYEG. Clamps together the 2 halves of SecY. May contact the channel plug during translocation.</text>
</comment>
<keyword evidence="5 9" id="KW-0653">Protein transport</keyword>
<keyword evidence="4 9" id="KW-0812">Transmembrane</keyword>